<dbReference type="Pfam" id="PF10074">
    <property type="entry name" value="RovC_DNA-bd"/>
    <property type="match status" value="1"/>
</dbReference>
<proteinExistence type="predicted"/>
<dbReference type="EMBL" id="FMAI01000043">
    <property type="protein sequence ID" value="SCB55519.1"/>
    <property type="molecule type" value="Genomic_DNA"/>
</dbReference>
<evidence type="ECO:0000313" key="2">
    <source>
        <dbReference type="EMBL" id="SCB55519.1"/>
    </source>
</evidence>
<dbReference type="AlphaFoldDB" id="A0A1C3XTE5"/>
<organism evidence="2 3">
    <name type="scientific">Bradyrhizobium shewense</name>
    <dbReference type="NCBI Taxonomy" id="1761772"/>
    <lineage>
        <taxon>Bacteria</taxon>
        <taxon>Pseudomonadati</taxon>
        <taxon>Pseudomonadota</taxon>
        <taxon>Alphaproteobacteria</taxon>
        <taxon>Hyphomicrobiales</taxon>
        <taxon>Nitrobacteraceae</taxon>
        <taxon>Bradyrhizobium</taxon>
    </lineage>
</organism>
<name>A0A1C3XTE5_9BRAD</name>
<accession>A0A1C3XTE5</accession>
<evidence type="ECO:0000259" key="1">
    <source>
        <dbReference type="Pfam" id="PF10074"/>
    </source>
</evidence>
<sequence>MVRCRILTGDLRKHTAASRAQKRPTWPGSGCAEIATTKRIIGGYLAANVQAQRRASSGGSGGSRFPADPQKTFDKQAVFWAPEVLSTVLPVRAAKSIAPKSYQLDVANLPGSELRRAPDGWHAIVPLGGTKHRLLLNKLPASGSAVVLDLPLDANFELRLQAARRLWLALERRPLGTPPLALPALKQRRLILALRALDGWQEGNSYRQIAQGLFGRHRIAERGWKTDDLRSRTIRLVELGRRLMRFRCRALLNKGKGRDDSS</sequence>
<gene>
    <name evidence="2" type="ORF">GA0061098_104330</name>
</gene>
<evidence type="ECO:0000313" key="3">
    <source>
        <dbReference type="Proteomes" id="UP000199184"/>
    </source>
</evidence>
<dbReference type="Proteomes" id="UP000199184">
    <property type="component" value="Unassembled WGS sequence"/>
</dbReference>
<keyword evidence="3" id="KW-1185">Reference proteome</keyword>
<dbReference type="InterPro" id="IPR018754">
    <property type="entry name" value="RovC-like_DNA-bd"/>
</dbReference>
<protein>
    <submittedName>
        <fullName evidence="2">Uncharacterized conserved protein</fullName>
    </submittedName>
</protein>
<reference evidence="3" key="1">
    <citation type="submission" date="2016-08" db="EMBL/GenBank/DDBJ databases">
        <authorList>
            <person name="Varghese N."/>
            <person name="Submissions Spin"/>
        </authorList>
    </citation>
    <scope>NUCLEOTIDE SEQUENCE [LARGE SCALE GENOMIC DNA]</scope>
    <source>
        <strain evidence="3">ERR11</strain>
    </source>
</reference>
<feature type="domain" description="T6SS Transcription factor RovC-like DNA binding" evidence="1">
    <location>
        <begin position="150"/>
        <end position="252"/>
    </location>
</feature>